<dbReference type="Pfam" id="PF13291">
    <property type="entry name" value="ACT_4"/>
    <property type="match status" value="1"/>
</dbReference>
<dbReference type="Pfam" id="PF19296">
    <property type="entry name" value="RelA_AH_RIS"/>
    <property type="match status" value="1"/>
</dbReference>
<comment type="function">
    <text evidence="3">In eubacteria ppGpp (guanosine 3'-diphosphate 5'-diphosphate) is a mediator of the stringent response that coordinates a variety of cellular activities in response to changes in nutritional abundance.</text>
</comment>
<name>A0A9P2TAT2_THEFU</name>
<dbReference type="PROSITE" id="PS51831">
    <property type="entry name" value="HD"/>
    <property type="match status" value="1"/>
</dbReference>
<dbReference type="Pfam" id="PF04607">
    <property type="entry name" value="RelA_SpoT"/>
    <property type="match status" value="1"/>
</dbReference>
<dbReference type="FunFam" id="3.30.460.10:FF:000001">
    <property type="entry name" value="GTP pyrophosphokinase RelA"/>
    <property type="match status" value="1"/>
</dbReference>
<comment type="similarity">
    <text evidence="3">Belongs to the relA/spoT family.</text>
</comment>
<dbReference type="InterPro" id="IPR004811">
    <property type="entry name" value="RelA/Spo_fam"/>
</dbReference>
<dbReference type="InterPro" id="IPR045600">
    <property type="entry name" value="RelA/SpoT_AH_RIS"/>
</dbReference>
<dbReference type="SUPFAM" id="SSF109604">
    <property type="entry name" value="HD-domain/PDEase-like"/>
    <property type="match status" value="1"/>
</dbReference>
<dbReference type="FunFam" id="3.10.20.30:FF:000002">
    <property type="entry name" value="GTP pyrophosphokinase (RelA/SpoT)"/>
    <property type="match status" value="1"/>
</dbReference>
<sequence length="722" mass="81627">MNPVLEPLVKTVRATHPKADIRLIERAYDVAAHYHRSQKRKSGDPYITHPLAVATILAELGMQEATIAAGLLHDTVEDTEYTLDQLRSDFGDEIAELVDGVTKLDKVKYGEATQAETVRKMVVAMARDIRVLVIKLCDRLHNMRTLRYLPQAKREKKARETLEIYAPLAHRLGMNTIKWELEDLAFATLYPKRFDEIARLVAERAPRRDVYLQEVIEIVSADLREAKIKATVRGRPKHYYSIYQKMIARNVGFDEIYDLVGIRVIVDSVRDCYAALGIIHARWNPVPGRFKDYIAMPKFNMYQSLHTTVIGPEGSPVELQIRTRAMHRRAEYGIAAHWKYKEERNNGGKAKGASTDMAWLRQLIDWQQETKDPGEFLESLRFDLSVQEVFVFTPRGDVIALPQGATPVDFAYAVHTEVGHRTVGARVNGRLVPLDSELHNGETVEIITAKTDDAGPSRDWLDFVKSARARNKIRQWFTKERREAAIEQGKEAIAKVMRKQELPVQRLFTSESLIALAHDLRYRDLDALYAAVGENQISAHKVVEKLIESVGSLDNNEEDIAEATTPIRVPRKRPTGNPGVVVQGDPDVWVRLSKCCTPVPGDAIIGFVTRGAGVSVHRDDCGNVKHLDPDRLVQVEWQPTGNSMFLVALQIEALDRTRLLSDITRVLSDQHVNILSATVQTTRDRVALSRFTFEMADPAHLGHVLKAVRSVDGVYDVYRVRN</sequence>
<dbReference type="CDD" id="cd01668">
    <property type="entry name" value="TGS_RSH"/>
    <property type="match status" value="1"/>
</dbReference>
<dbReference type="NCBIfam" id="TIGR00691">
    <property type="entry name" value="spoT_relA"/>
    <property type="match status" value="1"/>
</dbReference>
<dbReference type="PROSITE" id="PS51880">
    <property type="entry name" value="TGS"/>
    <property type="match status" value="1"/>
</dbReference>
<evidence type="ECO:0000259" key="6">
    <source>
        <dbReference type="PROSITE" id="PS51880"/>
    </source>
</evidence>
<keyword evidence="8" id="KW-1185">Reference proteome</keyword>
<dbReference type="CDD" id="cd00077">
    <property type="entry name" value="HDc"/>
    <property type="match status" value="1"/>
</dbReference>
<dbReference type="SUPFAM" id="SSF81271">
    <property type="entry name" value="TGS-like"/>
    <property type="match status" value="1"/>
</dbReference>
<evidence type="ECO:0000313" key="7">
    <source>
        <dbReference type="EMBL" id="EOR70851.1"/>
    </source>
</evidence>
<dbReference type="Gene3D" id="3.30.70.260">
    <property type="match status" value="1"/>
</dbReference>
<dbReference type="InterPro" id="IPR012676">
    <property type="entry name" value="TGS-like"/>
</dbReference>
<dbReference type="GO" id="GO:0008728">
    <property type="term" value="F:GTP diphosphokinase activity"/>
    <property type="evidence" value="ECO:0007669"/>
    <property type="project" value="UniProtKB-EC"/>
</dbReference>
<evidence type="ECO:0000313" key="8">
    <source>
        <dbReference type="Proteomes" id="UP000014184"/>
    </source>
</evidence>
<dbReference type="PANTHER" id="PTHR21262:SF31">
    <property type="entry name" value="GTP PYROPHOSPHOKINASE"/>
    <property type="match status" value="1"/>
</dbReference>
<proteinExistence type="inferred from homology"/>
<dbReference type="InterPro" id="IPR002912">
    <property type="entry name" value="ACT_dom"/>
</dbReference>
<dbReference type="CDD" id="cd04876">
    <property type="entry name" value="ACT_RelA-SpoT"/>
    <property type="match status" value="1"/>
</dbReference>
<evidence type="ECO:0000256" key="1">
    <source>
        <dbReference type="ARBA" id="ARBA00004976"/>
    </source>
</evidence>
<evidence type="ECO:0000256" key="3">
    <source>
        <dbReference type="RuleBase" id="RU003847"/>
    </source>
</evidence>
<dbReference type="Gene3D" id="1.10.3210.10">
    <property type="entry name" value="Hypothetical protein af1432"/>
    <property type="match status" value="1"/>
</dbReference>
<reference evidence="7 8" key="1">
    <citation type="journal article" date="2013" name="Genome Announc.">
        <title>Draft Genome Sequence of the Lignocellulose Decomposer Thermobifida fusca Strain TM51.</title>
        <authorList>
            <person name="Toth A."/>
            <person name="Barna T."/>
            <person name="Nagy I."/>
            <person name="Horvath B."/>
            <person name="Nagy I."/>
            <person name="Tancsics A."/>
            <person name="Kriszt B."/>
            <person name="Baka E."/>
            <person name="Fekete C."/>
            <person name="Kukolya J."/>
        </authorList>
    </citation>
    <scope>NUCLEOTIDE SEQUENCE [LARGE SCALE GENOMIC DNA]</scope>
    <source>
        <strain evidence="7 8">TM51</strain>
    </source>
</reference>
<dbReference type="SMART" id="SM00954">
    <property type="entry name" value="RelA_SpoT"/>
    <property type="match status" value="1"/>
</dbReference>
<evidence type="ECO:0000259" key="4">
    <source>
        <dbReference type="PROSITE" id="PS51671"/>
    </source>
</evidence>
<dbReference type="PROSITE" id="PS51671">
    <property type="entry name" value="ACT"/>
    <property type="match status" value="1"/>
</dbReference>
<comment type="pathway">
    <text evidence="1">Purine metabolism; ppGpp biosynthesis; ppGpp from GTP: step 1/2.</text>
</comment>
<dbReference type="PANTHER" id="PTHR21262">
    <property type="entry name" value="GUANOSINE-3',5'-BIS DIPHOSPHATE 3'-PYROPHOSPHOHYDROLASE"/>
    <property type="match status" value="1"/>
</dbReference>
<organism evidence="7 8">
    <name type="scientific">Thermobifida fusca TM51</name>
    <dbReference type="NCBI Taxonomy" id="1169414"/>
    <lineage>
        <taxon>Bacteria</taxon>
        <taxon>Bacillati</taxon>
        <taxon>Actinomycetota</taxon>
        <taxon>Actinomycetes</taxon>
        <taxon>Streptosporangiales</taxon>
        <taxon>Nocardiopsidaceae</taxon>
        <taxon>Thermobifida</taxon>
    </lineage>
</organism>
<dbReference type="InterPro" id="IPR006674">
    <property type="entry name" value="HD_domain"/>
</dbReference>
<dbReference type="SUPFAM" id="SSF81301">
    <property type="entry name" value="Nucleotidyltransferase"/>
    <property type="match status" value="1"/>
</dbReference>
<dbReference type="Proteomes" id="UP000014184">
    <property type="component" value="Unassembled WGS sequence"/>
</dbReference>
<comment type="catalytic activity">
    <reaction evidence="2">
        <text>GTP + ATP = guanosine 3'-diphosphate 5'-triphosphate + AMP</text>
        <dbReference type="Rhea" id="RHEA:22088"/>
        <dbReference type="ChEBI" id="CHEBI:30616"/>
        <dbReference type="ChEBI" id="CHEBI:37565"/>
        <dbReference type="ChEBI" id="CHEBI:142410"/>
        <dbReference type="ChEBI" id="CHEBI:456215"/>
        <dbReference type="EC" id="2.7.6.5"/>
    </reaction>
</comment>
<dbReference type="InterPro" id="IPR045865">
    <property type="entry name" value="ACT-like_dom_sf"/>
</dbReference>
<dbReference type="InterPro" id="IPR043519">
    <property type="entry name" value="NT_sf"/>
</dbReference>
<dbReference type="InterPro" id="IPR007685">
    <property type="entry name" value="RelA_SpoT"/>
</dbReference>
<dbReference type="GO" id="GO:0005886">
    <property type="term" value="C:plasma membrane"/>
    <property type="evidence" value="ECO:0007669"/>
    <property type="project" value="TreeGrafter"/>
</dbReference>
<dbReference type="InterPro" id="IPR004095">
    <property type="entry name" value="TGS"/>
</dbReference>
<dbReference type="SMART" id="SM00471">
    <property type="entry name" value="HDc"/>
    <property type="match status" value="1"/>
</dbReference>
<dbReference type="CDD" id="cd05399">
    <property type="entry name" value="NT_Rel-Spo_like"/>
    <property type="match status" value="1"/>
</dbReference>
<evidence type="ECO:0000259" key="5">
    <source>
        <dbReference type="PROSITE" id="PS51831"/>
    </source>
</evidence>
<dbReference type="Pfam" id="PF13328">
    <property type="entry name" value="HD_4"/>
    <property type="match status" value="1"/>
</dbReference>
<dbReference type="InterPro" id="IPR033655">
    <property type="entry name" value="TGS_RelA/SpoT"/>
</dbReference>
<dbReference type="SUPFAM" id="SSF55021">
    <property type="entry name" value="ACT-like"/>
    <property type="match status" value="1"/>
</dbReference>
<dbReference type="InterPro" id="IPR003607">
    <property type="entry name" value="HD/PDEase_dom"/>
</dbReference>
<dbReference type="Pfam" id="PF02824">
    <property type="entry name" value="TGS"/>
    <property type="match status" value="1"/>
</dbReference>
<gene>
    <name evidence="7" type="ORF">TM51_10747</name>
</gene>
<dbReference type="FunFam" id="1.10.3210.10:FF:000001">
    <property type="entry name" value="GTP pyrophosphokinase RelA"/>
    <property type="match status" value="1"/>
</dbReference>
<dbReference type="EMBL" id="AOSG01000058">
    <property type="protein sequence ID" value="EOR70851.1"/>
    <property type="molecule type" value="Genomic_DNA"/>
</dbReference>
<dbReference type="GO" id="GO:0015969">
    <property type="term" value="P:guanosine tetraphosphate metabolic process"/>
    <property type="evidence" value="ECO:0007669"/>
    <property type="project" value="InterPro"/>
</dbReference>
<dbReference type="InterPro" id="IPR012675">
    <property type="entry name" value="Beta-grasp_dom_sf"/>
</dbReference>
<dbReference type="Gene3D" id="3.30.460.10">
    <property type="entry name" value="Beta Polymerase, domain 2"/>
    <property type="match status" value="1"/>
</dbReference>
<evidence type="ECO:0000256" key="2">
    <source>
        <dbReference type="ARBA" id="ARBA00048244"/>
    </source>
</evidence>
<accession>A0A9P2TAT2</accession>
<dbReference type="Gene3D" id="3.10.20.30">
    <property type="match status" value="1"/>
</dbReference>
<feature type="domain" description="HD" evidence="5">
    <location>
        <begin position="46"/>
        <end position="143"/>
    </location>
</feature>
<comment type="caution">
    <text evidence="7">The sequence shown here is derived from an EMBL/GenBank/DDBJ whole genome shotgun (WGS) entry which is preliminary data.</text>
</comment>
<feature type="domain" description="ACT" evidence="4">
    <location>
        <begin position="648"/>
        <end position="722"/>
    </location>
</feature>
<protein>
    <submittedName>
        <fullName evidence="7">RelA/SpoT protein</fullName>
    </submittedName>
</protein>
<feature type="domain" description="TGS" evidence="6">
    <location>
        <begin position="385"/>
        <end position="448"/>
    </location>
</feature>
<dbReference type="AlphaFoldDB" id="A0A9P2TAT2"/>